<evidence type="ECO:0000256" key="2">
    <source>
        <dbReference type="SAM" id="Phobius"/>
    </source>
</evidence>
<reference evidence="4" key="1">
    <citation type="submission" date="2022-11" db="UniProtKB">
        <authorList>
            <consortium name="EnsemblMetazoa"/>
        </authorList>
    </citation>
    <scope>IDENTIFICATION</scope>
</reference>
<dbReference type="SUPFAM" id="SSF50911">
    <property type="entry name" value="Mannose 6-phosphate receptor domain"/>
    <property type="match status" value="1"/>
</dbReference>
<dbReference type="Proteomes" id="UP000887567">
    <property type="component" value="Unplaced"/>
</dbReference>
<dbReference type="EnsemblMetazoa" id="XM_021056536.2">
    <property type="protein sequence ID" value="XP_020912195.1"/>
    <property type="gene ID" value="LOC110249956"/>
</dbReference>
<dbReference type="KEGG" id="epa:110249956"/>
<name>A0A913XZ45_EXADI</name>
<dbReference type="EnsemblMetazoa" id="XM_021056537.2">
    <property type="protein sequence ID" value="XP_020912196.1"/>
    <property type="gene ID" value="LOC110249956"/>
</dbReference>
<protein>
    <submittedName>
        <fullName evidence="4">Uncharacterized protein</fullName>
    </submittedName>
</protein>
<proteinExistence type="predicted"/>
<dbReference type="GeneID" id="110249956"/>
<accession>A0A913XZ45</accession>
<feature type="compositionally biased region" description="Basic and acidic residues" evidence="1">
    <location>
        <begin position="256"/>
        <end position="265"/>
    </location>
</feature>
<keyword evidence="2" id="KW-1133">Transmembrane helix</keyword>
<evidence type="ECO:0000256" key="1">
    <source>
        <dbReference type="SAM" id="MobiDB-lite"/>
    </source>
</evidence>
<dbReference type="AlphaFoldDB" id="A0A913XZ45"/>
<feature type="chain" id="PRO_5038275482" evidence="3">
    <location>
        <begin position="19"/>
        <end position="297"/>
    </location>
</feature>
<feature type="compositionally biased region" description="Acidic residues" evidence="1">
    <location>
        <begin position="244"/>
        <end position="255"/>
    </location>
</feature>
<dbReference type="RefSeq" id="XP_020912195.1">
    <property type="nucleotide sequence ID" value="XM_021056536.2"/>
</dbReference>
<organism evidence="4 5">
    <name type="scientific">Exaiptasia diaphana</name>
    <name type="common">Tropical sea anemone</name>
    <name type="synonym">Aiptasia pulchella</name>
    <dbReference type="NCBI Taxonomy" id="2652724"/>
    <lineage>
        <taxon>Eukaryota</taxon>
        <taxon>Metazoa</taxon>
        <taxon>Cnidaria</taxon>
        <taxon>Anthozoa</taxon>
        <taxon>Hexacorallia</taxon>
        <taxon>Actiniaria</taxon>
        <taxon>Aiptasiidae</taxon>
        <taxon>Exaiptasia</taxon>
    </lineage>
</organism>
<feature type="region of interest" description="Disordered" evidence="1">
    <location>
        <begin position="225"/>
        <end position="297"/>
    </location>
</feature>
<dbReference type="RefSeq" id="XP_020912196.1">
    <property type="nucleotide sequence ID" value="XM_021056537.2"/>
</dbReference>
<evidence type="ECO:0000313" key="5">
    <source>
        <dbReference type="Proteomes" id="UP000887567"/>
    </source>
</evidence>
<feature type="transmembrane region" description="Helical" evidence="2">
    <location>
        <begin position="194"/>
        <end position="216"/>
    </location>
</feature>
<keyword evidence="2" id="KW-0812">Transmembrane</keyword>
<feature type="signal peptide" evidence="3">
    <location>
        <begin position="1"/>
        <end position="18"/>
    </location>
</feature>
<dbReference type="OMA" id="CGCENAC"/>
<keyword evidence="5" id="KW-1185">Reference proteome</keyword>
<evidence type="ECO:0000256" key="3">
    <source>
        <dbReference type="SAM" id="SignalP"/>
    </source>
</evidence>
<keyword evidence="3" id="KW-0732">Signal</keyword>
<dbReference type="InterPro" id="IPR009011">
    <property type="entry name" value="Man6P_isomerase_rcpt-bd_dom_sf"/>
</dbReference>
<sequence length="297" mass="33181">MGCIKVFIIYAIYMMALGEAKDALQLTPKATSCSCYFDGSYYNLRSLGIEDRTQPAMVARKNDYEYGYNPCFPFTLGGKCTNVVICKWTESDVNFHLALGRGDNVTCLPPSEKDSDKNIKVYLVFHQPGNDQKGWTTTIRLKCNKTLEKPNFTILDWSAVPVLQVEHKCCCPDMCPDLISPSPIGPKKKIEAEVIGGATGGVLFLLVLFGLIIFAWRKKRRNRNIRGDRNNGYQTFVTRPNPGQDDDDDDDDEQPAAEHEDEPERPASVPVQVESGREDQQSPCRPISASPSPVEHP</sequence>
<keyword evidence="2" id="KW-0472">Membrane</keyword>
<dbReference type="Gene3D" id="2.70.130.10">
    <property type="entry name" value="Mannose-6-phosphate receptor binding domain"/>
    <property type="match status" value="1"/>
</dbReference>
<dbReference type="OrthoDB" id="5990337at2759"/>
<evidence type="ECO:0000313" key="4">
    <source>
        <dbReference type="EnsemblMetazoa" id="XP_020912195.1"/>
    </source>
</evidence>